<feature type="region of interest" description="Disordered" evidence="1">
    <location>
        <begin position="310"/>
        <end position="334"/>
    </location>
</feature>
<dbReference type="AlphaFoldDB" id="A0A2A9P8U2"/>
<sequence length="334" mass="37196">MAGVTDQLIVDPSPGTTVEPPSEAVDTRPVTSPYTANISVLLNDGTCLYVPKSLLPYLPQHQDHLAATGIVRVPDEITLDVAHVLIHYLLTDTYQCLRPKGPSPQDRLSAEFDTGVRVLAAARAYDLPRLKELAHAELTRVGQEIPMPLVFRIVQEAFPEDRKKGRWLQAYLSARLEEFLQKPMKPMESKYWNEMRKTTHVDSILLAKLLELHGHDKTGYEAVDVQVPAPKQPEPVTAKPKAQESGTTSSKMSFREACDATKMRPTVPCQLDEDGYVDFLSPMCNGSDRVDFAAEESPIALQASSPKCLNTKKAKKKKKKTMKLKKDDGSPEEY</sequence>
<comment type="caution">
    <text evidence="2">The sequence shown here is derived from an EMBL/GenBank/DDBJ whole genome shotgun (WGS) entry which is preliminary data.</text>
</comment>
<evidence type="ECO:0000313" key="2">
    <source>
        <dbReference type="EMBL" id="PFH57839.1"/>
    </source>
</evidence>
<keyword evidence="3" id="KW-1185">Reference proteome</keyword>
<reference evidence="2 3" key="1">
    <citation type="journal article" date="2015" name="BMC Genomics">
        <title>Gene expression during zombie ant biting behavior reflects the complexity underlying fungal parasitic behavioral manipulation.</title>
        <authorList>
            <person name="de Bekker C."/>
            <person name="Ohm R.A."/>
            <person name="Loreto R.G."/>
            <person name="Sebastian A."/>
            <person name="Albert I."/>
            <person name="Merrow M."/>
            <person name="Brachmann A."/>
            <person name="Hughes D.P."/>
        </authorList>
    </citation>
    <scope>NUCLEOTIDE SEQUENCE [LARGE SCALE GENOMIC DNA]</scope>
    <source>
        <strain evidence="2 3">SC16a</strain>
    </source>
</reference>
<dbReference type="Proteomes" id="UP000037136">
    <property type="component" value="Unassembled WGS sequence"/>
</dbReference>
<feature type="compositionally biased region" description="Basic residues" evidence="1">
    <location>
        <begin position="310"/>
        <end position="323"/>
    </location>
</feature>
<dbReference type="PANTHER" id="PTHR37538">
    <property type="entry name" value="BTB DOMAIN-CONTAINING PROTEIN"/>
    <property type="match status" value="1"/>
</dbReference>
<dbReference type="PANTHER" id="PTHR37538:SF1">
    <property type="entry name" value="BTB DOMAIN-CONTAINING PROTEIN"/>
    <property type="match status" value="1"/>
</dbReference>
<feature type="region of interest" description="Disordered" evidence="1">
    <location>
        <begin position="227"/>
        <end position="254"/>
    </location>
</feature>
<proteinExistence type="predicted"/>
<accession>A0A2A9P8U2</accession>
<protein>
    <recommendedName>
        <fullName evidence="4">BTB domain-containing protein</fullName>
    </recommendedName>
</protein>
<feature type="region of interest" description="Disordered" evidence="1">
    <location>
        <begin position="1"/>
        <end position="30"/>
    </location>
</feature>
<dbReference type="EMBL" id="LAZP02000359">
    <property type="protein sequence ID" value="PFH57839.1"/>
    <property type="molecule type" value="Genomic_DNA"/>
</dbReference>
<evidence type="ECO:0008006" key="4">
    <source>
        <dbReference type="Google" id="ProtNLM"/>
    </source>
</evidence>
<feature type="compositionally biased region" description="Basic and acidic residues" evidence="1">
    <location>
        <begin position="324"/>
        <end position="334"/>
    </location>
</feature>
<dbReference type="STRING" id="268505.A0A2A9P8U2"/>
<dbReference type="OrthoDB" id="3594103at2759"/>
<evidence type="ECO:0000313" key="3">
    <source>
        <dbReference type="Proteomes" id="UP000037136"/>
    </source>
</evidence>
<organism evidence="2 3">
    <name type="scientific">Ophiocordyceps unilateralis</name>
    <name type="common">Zombie-ant fungus</name>
    <name type="synonym">Torrubia unilateralis</name>
    <dbReference type="NCBI Taxonomy" id="268505"/>
    <lineage>
        <taxon>Eukaryota</taxon>
        <taxon>Fungi</taxon>
        <taxon>Dikarya</taxon>
        <taxon>Ascomycota</taxon>
        <taxon>Pezizomycotina</taxon>
        <taxon>Sordariomycetes</taxon>
        <taxon>Hypocreomycetidae</taxon>
        <taxon>Hypocreales</taxon>
        <taxon>Ophiocordycipitaceae</taxon>
        <taxon>Ophiocordyceps</taxon>
    </lineage>
</organism>
<gene>
    <name evidence="2" type="ORF">XA68_14492</name>
</gene>
<name>A0A2A9P8U2_OPHUN</name>
<evidence type="ECO:0000256" key="1">
    <source>
        <dbReference type="SAM" id="MobiDB-lite"/>
    </source>
</evidence>
<reference evidence="2 3" key="2">
    <citation type="journal article" date="2017" name="Sci. Rep.">
        <title>Ant-infecting Ophiocordyceps genomes reveal a high diversity of potential behavioral manipulation genes and a possible major role for enterotoxins.</title>
        <authorList>
            <person name="de Bekker C."/>
            <person name="Ohm R.A."/>
            <person name="Evans H.C."/>
            <person name="Brachmann A."/>
            <person name="Hughes D.P."/>
        </authorList>
    </citation>
    <scope>NUCLEOTIDE SEQUENCE [LARGE SCALE GENOMIC DNA]</scope>
    <source>
        <strain evidence="2 3">SC16a</strain>
    </source>
</reference>